<accession>A0AAV5SIS0</accession>
<comment type="caution">
    <text evidence="2">The sequence shown here is derived from an EMBL/GenBank/DDBJ whole genome shotgun (WGS) entry which is preliminary data.</text>
</comment>
<feature type="compositionally biased region" description="Pro residues" evidence="1">
    <location>
        <begin position="354"/>
        <end position="377"/>
    </location>
</feature>
<gene>
    <name evidence="2" type="ORF">PENTCL1PPCAC_5436</name>
</gene>
<feature type="region of interest" description="Disordered" evidence="1">
    <location>
        <begin position="44"/>
        <end position="67"/>
    </location>
</feature>
<reference evidence="2" key="1">
    <citation type="submission" date="2023-10" db="EMBL/GenBank/DDBJ databases">
        <title>Genome assembly of Pristionchus species.</title>
        <authorList>
            <person name="Yoshida K."/>
            <person name="Sommer R.J."/>
        </authorList>
    </citation>
    <scope>NUCLEOTIDE SEQUENCE</scope>
    <source>
        <strain evidence="2">RS0144</strain>
    </source>
</reference>
<dbReference type="Proteomes" id="UP001432027">
    <property type="component" value="Unassembled WGS sequence"/>
</dbReference>
<feature type="non-terminal residue" evidence="2">
    <location>
        <position position="390"/>
    </location>
</feature>
<organism evidence="2 3">
    <name type="scientific">Pristionchus entomophagus</name>
    <dbReference type="NCBI Taxonomy" id="358040"/>
    <lineage>
        <taxon>Eukaryota</taxon>
        <taxon>Metazoa</taxon>
        <taxon>Ecdysozoa</taxon>
        <taxon>Nematoda</taxon>
        <taxon>Chromadorea</taxon>
        <taxon>Rhabditida</taxon>
        <taxon>Rhabditina</taxon>
        <taxon>Diplogasteromorpha</taxon>
        <taxon>Diplogasteroidea</taxon>
        <taxon>Neodiplogasteridae</taxon>
        <taxon>Pristionchus</taxon>
    </lineage>
</organism>
<feature type="region of interest" description="Disordered" evidence="1">
    <location>
        <begin position="305"/>
        <end position="336"/>
    </location>
</feature>
<name>A0AAV5SIS0_9BILA</name>
<protein>
    <submittedName>
        <fullName evidence="2">Uncharacterized protein</fullName>
    </submittedName>
</protein>
<sequence>TTTTTTTEPTTTEPITEATTETTTQKPLVTVRTLPTQRFIFVTQPPNTRPTRTTTTPVPETTTPVPTVPEFTVPEEIDLRTLRALTSLSNEEIDRIRRRFAEVDARAEAAQLAPGQELDEAMFRGLQMMEDFEAKARGATIMDAEQRLEIEDLAPMSAPAPEQRDPVQDHLAPMSSRFVPLGVGRRLATAAAVKTKNMDVEYDYEEDTVEESDQNPGRVLIFDEDENGGGGGGDHVRDPRRIRLQQLNEPLRRFEKVNNGRRDKFVFVRPDQFYDKEGVELKKPKGVDEEHLAEAIRLGSGRPVQLVSNDRQPSHRPFESHSVLPTPVRQPSTPAPLIGVPIHIAAVTPKRRLTPPPISSTAAPPPTRAQPRPPAHTPPVHLLPEQLQLL</sequence>
<evidence type="ECO:0000313" key="3">
    <source>
        <dbReference type="Proteomes" id="UP001432027"/>
    </source>
</evidence>
<proteinExistence type="predicted"/>
<keyword evidence="3" id="KW-1185">Reference proteome</keyword>
<feature type="non-terminal residue" evidence="2">
    <location>
        <position position="1"/>
    </location>
</feature>
<evidence type="ECO:0000256" key="1">
    <source>
        <dbReference type="SAM" id="MobiDB-lite"/>
    </source>
</evidence>
<feature type="region of interest" description="Disordered" evidence="1">
    <location>
        <begin position="348"/>
        <end position="390"/>
    </location>
</feature>
<dbReference type="EMBL" id="BTSX01000002">
    <property type="protein sequence ID" value="GMS83261.1"/>
    <property type="molecule type" value="Genomic_DNA"/>
</dbReference>
<feature type="region of interest" description="Disordered" evidence="1">
    <location>
        <begin position="1"/>
        <end position="24"/>
    </location>
</feature>
<dbReference type="AlphaFoldDB" id="A0AAV5SIS0"/>
<evidence type="ECO:0000313" key="2">
    <source>
        <dbReference type="EMBL" id="GMS83261.1"/>
    </source>
</evidence>